<dbReference type="EMBL" id="ML977584">
    <property type="protein sequence ID" value="KAF2001228.1"/>
    <property type="molecule type" value="Genomic_DNA"/>
</dbReference>
<accession>A0A6A5WJM9</accession>
<protein>
    <submittedName>
        <fullName evidence="1">Uncharacterized protein</fullName>
    </submittedName>
</protein>
<evidence type="ECO:0000313" key="1">
    <source>
        <dbReference type="EMBL" id="KAF2001228.1"/>
    </source>
</evidence>
<dbReference type="AlphaFoldDB" id="A0A6A5WJM9"/>
<proteinExistence type="predicted"/>
<organism evidence="1 2">
    <name type="scientific">Amniculicola lignicola CBS 123094</name>
    <dbReference type="NCBI Taxonomy" id="1392246"/>
    <lineage>
        <taxon>Eukaryota</taxon>
        <taxon>Fungi</taxon>
        <taxon>Dikarya</taxon>
        <taxon>Ascomycota</taxon>
        <taxon>Pezizomycotina</taxon>
        <taxon>Dothideomycetes</taxon>
        <taxon>Pleosporomycetidae</taxon>
        <taxon>Pleosporales</taxon>
        <taxon>Amniculicolaceae</taxon>
        <taxon>Amniculicola</taxon>
    </lineage>
</organism>
<sequence>MCLKASTVLAATGGSETKDCGEETLPTAKESRSRCAARVVVRRGLKGAIRRLQASGEAAHLGDEVRCNWPSDQWNAVAQAWQTLDTRETADARNNSSTALARWKG</sequence>
<evidence type="ECO:0000313" key="2">
    <source>
        <dbReference type="Proteomes" id="UP000799779"/>
    </source>
</evidence>
<gene>
    <name evidence="1" type="ORF">P154DRAFT_174882</name>
</gene>
<dbReference type="Proteomes" id="UP000799779">
    <property type="component" value="Unassembled WGS sequence"/>
</dbReference>
<keyword evidence="2" id="KW-1185">Reference proteome</keyword>
<name>A0A6A5WJM9_9PLEO</name>
<reference evidence="1" key="1">
    <citation type="journal article" date="2020" name="Stud. Mycol.">
        <title>101 Dothideomycetes genomes: a test case for predicting lifestyles and emergence of pathogens.</title>
        <authorList>
            <person name="Haridas S."/>
            <person name="Albert R."/>
            <person name="Binder M."/>
            <person name="Bloem J."/>
            <person name="Labutti K."/>
            <person name="Salamov A."/>
            <person name="Andreopoulos B."/>
            <person name="Baker S."/>
            <person name="Barry K."/>
            <person name="Bills G."/>
            <person name="Bluhm B."/>
            <person name="Cannon C."/>
            <person name="Castanera R."/>
            <person name="Culley D."/>
            <person name="Daum C."/>
            <person name="Ezra D."/>
            <person name="Gonzalez J."/>
            <person name="Henrissat B."/>
            <person name="Kuo A."/>
            <person name="Liang C."/>
            <person name="Lipzen A."/>
            <person name="Lutzoni F."/>
            <person name="Magnuson J."/>
            <person name="Mondo S."/>
            <person name="Nolan M."/>
            <person name="Ohm R."/>
            <person name="Pangilinan J."/>
            <person name="Park H.-J."/>
            <person name="Ramirez L."/>
            <person name="Alfaro M."/>
            <person name="Sun H."/>
            <person name="Tritt A."/>
            <person name="Yoshinaga Y."/>
            <person name="Zwiers L.-H."/>
            <person name="Turgeon B."/>
            <person name="Goodwin S."/>
            <person name="Spatafora J."/>
            <person name="Crous P."/>
            <person name="Grigoriev I."/>
        </authorList>
    </citation>
    <scope>NUCLEOTIDE SEQUENCE</scope>
    <source>
        <strain evidence="1">CBS 123094</strain>
    </source>
</reference>